<evidence type="ECO:0000313" key="15">
    <source>
        <dbReference type="EMBL" id="USH02357.1"/>
    </source>
</evidence>
<evidence type="ECO:0000256" key="6">
    <source>
        <dbReference type="ARBA" id="ARBA00022729"/>
    </source>
</evidence>
<dbReference type="PANTHER" id="PTHR30332:SF24">
    <property type="entry name" value="SECRETIN GSPD-RELATED"/>
    <property type="match status" value="1"/>
</dbReference>
<evidence type="ECO:0000256" key="9">
    <source>
        <dbReference type="ARBA" id="ARBA00023237"/>
    </source>
</evidence>
<dbReference type="PRINTS" id="PR00811">
    <property type="entry name" value="BCTERIALGSPD"/>
</dbReference>
<dbReference type="InterPro" id="IPR038591">
    <property type="entry name" value="NolW-like_sf"/>
</dbReference>
<sequence>MNTWKKRKTTWLVAGVLAMQSMGAWAAEFSASFKGTDIQEFIEIVGRNLEKTIIVDPAVRGKVNVRSYDVLNEDQYYQFFLNVLSVYGFAVVEMENGVLKVLRDKDAKQSAIPVVGDNDNIQGDAVVTRVVSVKNVSVRELSPLLRQLIDNAGAGNVVHYDPANVIMITGRAAVVNRLANIIERVDQAGNKEVEVVNLKHASASEMVRIVESLNKQGDGKNTPALLQPSFVADERTNSVLISGEPQVRDRIRRLISQLDREMATVGNNRVIYLRYAKAEDVVDVLQGVSENLIAEKQGGQKAATSVGGDVKISAHKGTNSLVITAPPDIMRALEGVISQLDIRRAQVLIEAMIVEMSESDGANLGIQWGSLDGGGIQFGNTGVPITNYLAAQEEAKDTTTTESRFDNNNNLVEVPITESGDPTAIAEVLGGVSGLAAGVVFGDWTALVTAVSTNSDSNILSSPSLMVLDNEEASFIVGEEVPVVTGSATGSNNDNPFQTVERKDVGVKLKITPQINEGDSVQLNIEQEISNVLGASGAVDIRFGKRQINTSVLAADQQMIVLSGLIDEQTNESEQKVPLLGDIPILGHLFKSTSSGKTKRNLMLFIKPTIIRTGLTADGITQRKYNYIRAEQIFRAQEEVKLMPGVTTPVLPEFGSDLTMPAEVRAIMAELR</sequence>
<dbReference type="InterPro" id="IPR001775">
    <property type="entry name" value="GspD/PilQ"/>
</dbReference>
<keyword evidence="16" id="KW-1185">Reference proteome</keyword>
<name>A0ABY4WRX6_9GAMM</name>
<feature type="signal peptide" evidence="11">
    <location>
        <begin position="1"/>
        <end position="26"/>
    </location>
</feature>
<feature type="domain" description="NolW-like" evidence="13">
    <location>
        <begin position="128"/>
        <end position="189"/>
    </location>
</feature>
<evidence type="ECO:0000256" key="11">
    <source>
        <dbReference type="SAM" id="SignalP"/>
    </source>
</evidence>
<dbReference type="InterPro" id="IPR049371">
    <property type="entry name" value="GspD-like_N0"/>
</dbReference>
<dbReference type="InterPro" id="IPR050810">
    <property type="entry name" value="Bact_Secretion_Sys_Channel"/>
</dbReference>
<evidence type="ECO:0000256" key="3">
    <source>
        <dbReference type="ARBA" id="ARBA00022448"/>
    </source>
</evidence>
<feature type="chain" id="PRO_5046840060" evidence="11">
    <location>
        <begin position="27"/>
        <end position="672"/>
    </location>
</feature>
<organism evidence="15 16">
    <name type="scientific">Grimontia kaedaensis</name>
    <dbReference type="NCBI Taxonomy" id="2872157"/>
    <lineage>
        <taxon>Bacteria</taxon>
        <taxon>Pseudomonadati</taxon>
        <taxon>Pseudomonadota</taxon>
        <taxon>Gammaproteobacteria</taxon>
        <taxon>Vibrionales</taxon>
        <taxon>Vibrionaceae</taxon>
        <taxon>Grimontia</taxon>
    </lineage>
</organism>
<accession>A0ABY4WRX6</accession>
<comment type="similarity">
    <text evidence="2">Belongs to the bacterial secretin family. GSP D subfamily.</text>
</comment>
<evidence type="ECO:0000259" key="14">
    <source>
        <dbReference type="Pfam" id="PF21305"/>
    </source>
</evidence>
<keyword evidence="9" id="KW-0998">Cell outer membrane</keyword>
<dbReference type="NCBIfam" id="TIGR02517">
    <property type="entry name" value="type_II_gspD"/>
    <property type="match status" value="1"/>
</dbReference>
<evidence type="ECO:0000256" key="1">
    <source>
        <dbReference type="ARBA" id="ARBA00004442"/>
    </source>
</evidence>
<keyword evidence="5" id="KW-0812">Transmembrane</keyword>
<evidence type="ECO:0000259" key="13">
    <source>
        <dbReference type="Pfam" id="PF03958"/>
    </source>
</evidence>
<evidence type="ECO:0000313" key="16">
    <source>
        <dbReference type="Proteomes" id="UP001056255"/>
    </source>
</evidence>
<evidence type="ECO:0000256" key="8">
    <source>
        <dbReference type="ARBA" id="ARBA00023136"/>
    </source>
</evidence>
<dbReference type="Pfam" id="PF00263">
    <property type="entry name" value="Secretin"/>
    <property type="match status" value="1"/>
</dbReference>
<dbReference type="Gene3D" id="3.30.1370.120">
    <property type="match status" value="3"/>
</dbReference>
<dbReference type="PANTHER" id="PTHR30332">
    <property type="entry name" value="PROBABLE GENERAL SECRETION PATHWAY PROTEIN D"/>
    <property type="match status" value="1"/>
</dbReference>
<dbReference type="EMBL" id="CP082275">
    <property type="protein sequence ID" value="USH02357.1"/>
    <property type="molecule type" value="Genomic_DNA"/>
</dbReference>
<keyword evidence="3 10" id="KW-0813">Transport</keyword>
<dbReference type="InterPro" id="IPR013356">
    <property type="entry name" value="T2SS_GspD"/>
</dbReference>
<dbReference type="PRINTS" id="PR01032">
    <property type="entry name" value="PHAGEIV"/>
</dbReference>
<dbReference type="InterPro" id="IPR005644">
    <property type="entry name" value="NolW-like"/>
</dbReference>
<evidence type="ECO:0000256" key="10">
    <source>
        <dbReference type="RuleBase" id="RU004004"/>
    </source>
</evidence>
<reference evidence="15" key="1">
    <citation type="submission" date="2021-08" db="EMBL/GenBank/DDBJ databases">
        <authorList>
            <person name="Sakaguchi M."/>
            <person name="Kikuchi T."/>
            <person name="Urbanczyk H."/>
        </authorList>
    </citation>
    <scope>NUCLEOTIDE SEQUENCE</scope>
    <source>
        <strain evidence="15">020920N</strain>
    </source>
</reference>
<feature type="domain" description="NolW-like" evidence="13">
    <location>
        <begin position="193"/>
        <end position="261"/>
    </location>
</feature>
<feature type="domain" description="Type II/III secretion system secretin-like" evidence="12">
    <location>
        <begin position="450"/>
        <end position="612"/>
    </location>
</feature>
<dbReference type="Pfam" id="PF03958">
    <property type="entry name" value="Secretin_N"/>
    <property type="match status" value="3"/>
</dbReference>
<gene>
    <name evidence="15" type="primary">gspD</name>
    <name evidence="15" type="ORF">K6Q96_16195</name>
</gene>
<keyword evidence="6 11" id="KW-0732">Signal</keyword>
<evidence type="ECO:0000256" key="5">
    <source>
        <dbReference type="ARBA" id="ARBA00022692"/>
    </source>
</evidence>
<evidence type="ECO:0000256" key="2">
    <source>
        <dbReference type="ARBA" id="ARBA00006980"/>
    </source>
</evidence>
<feature type="domain" description="GspD-like N0" evidence="14">
    <location>
        <begin position="32"/>
        <end position="101"/>
    </location>
</feature>
<evidence type="ECO:0000256" key="7">
    <source>
        <dbReference type="ARBA" id="ARBA00022927"/>
    </source>
</evidence>
<proteinExistence type="inferred from homology"/>
<protein>
    <submittedName>
        <fullName evidence="15">Type II secretion system secretin GspD</fullName>
    </submittedName>
</protein>
<dbReference type="RefSeq" id="WP_251876839.1">
    <property type="nucleotide sequence ID" value="NZ_CP082275.1"/>
</dbReference>
<keyword evidence="7" id="KW-0653">Protein transport</keyword>
<evidence type="ECO:0000259" key="12">
    <source>
        <dbReference type="Pfam" id="PF00263"/>
    </source>
</evidence>
<comment type="subcellular location">
    <subcellularLocation>
        <location evidence="1 10">Cell outer membrane</location>
    </subcellularLocation>
</comment>
<evidence type="ECO:0000256" key="4">
    <source>
        <dbReference type="ARBA" id="ARBA00022452"/>
    </source>
</evidence>
<keyword evidence="8" id="KW-0472">Membrane</keyword>
<dbReference type="Pfam" id="PF21305">
    <property type="entry name" value="type_II_gspD_N0"/>
    <property type="match status" value="1"/>
</dbReference>
<dbReference type="Proteomes" id="UP001056255">
    <property type="component" value="Chromosome I"/>
</dbReference>
<feature type="domain" description="NolW-like" evidence="13">
    <location>
        <begin position="269"/>
        <end position="346"/>
    </location>
</feature>
<keyword evidence="4" id="KW-1134">Transmembrane beta strand</keyword>
<dbReference type="InterPro" id="IPR004846">
    <property type="entry name" value="T2SS/T3SS_dom"/>
</dbReference>